<dbReference type="Gene3D" id="3.40.50.2000">
    <property type="entry name" value="Glycogen Phosphorylase B"/>
    <property type="match status" value="1"/>
</dbReference>
<dbReference type="Pfam" id="PF13692">
    <property type="entry name" value="Glyco_trans_1_4"/>
    <property type="match status" value="1"/>
</dbReference>
<comment type="caution">
    <text evidence="1">The sequence shown here is derived from an EMBL/GenBank/DDBJ whole genome shotgun (WGS) entry which is preliminary data.</text>
</comment>
<dbReference type="EMBL" id="BSOT01000005">
    <property type="protein sequence ID" value="GLR70172.1"/>
    <property type="molecule type" value="Genomic_DNA"/>
</dbReference>
<accession>A0AA37WHT2</accession>
<protein>
    <submittedName>
        <fullName evidence="1">Glycosyl transferase</fullName>
    </submittedName>
</protein>
<dbReference type="GO" id="GO:0016740">
    <property type="term" value="F:transferase activity"/>
    <property type="evidence" value="ECO:0007669"/>
    <property type="project" value="UniProtKB-KW"/>
</dbReference>
<dbReference type="SUPFAM" id="SSF53756">
    <property type="entry name" value="UDP-Glycosyltransferase/glycogen phosphorylase"/>
    <property type="match status" value="1"/>
</dbReference>
<dbReference type="AlphaFoldDB" id="A0AA37WHT2"/>
<keyword evidence="2" id="KW-1185">Reference proteome</keyword>
<gene>
    <name evidence="1" type="ORF">GCM10007852_10800</name>
</gene>
<reference evidence="1" key="1">
    <citation type="journal article" date="2014" name="Int. J. Syst. Evol. Microbiol.">
        <title>Complete genome sequence of Corynebacterium casei LMG S-19264T (=DSM 44701T), isolated from a smear-ripened cheese.</title>
        <authorList>
            <consortium name="US DOE Joint Genome Institute (JGI-PGF)"/>
            <person name="Walter F."/>
            <person name="Albersmeier A."/>
            <person name="Kalinowski J."/>
            <person name="Ruckert C."/>
        </authorList>
    </citation>
    <scope>NUCLEOTIDE SEQUENCE</scope>
    <source>
        <strain evidence="1">NBRC 110023</strain>
    </source>
</reference>
<keyword evidence="1" id="KW-0808">Transferase</keyword>
<organism evidence="1 2">
    <name type="scientific">Agaribacter marinus</name>
    <dbReference type="NCBI Taxonomy" id="1431249"/>
    <lineage>
        <taxon>Bacteria</taxon>
        <taxon>Pseudomonadati</taxon>
        <taxon>Pseudomonadota</taxon>
        <taxon>Gammaproteobacteria</taxon>
        <taxon>Alteromonadales</taxon>
        <taxon>Alteromonadaceae</taxon>
        <taxon>Agaribacter</taxon>
    </lineage>
</organism>
<evidence type="ECO:0000313" key="2">
    <source>
        <dbReference type="Proteomes" id="UP001156601"/>
    </source>
</evidence>
<dbReference type="Proteomes" id="UP001156601">
    <property type="component" value="Unassembled WGS sequence"/>
</dbReference>
<dbReference type="RefSeq" id="WP_284216476.1">
    <property type="nucleotide sequence ID" value="NZ_BSOT01000005.1"/>
</dbReference>
<evidence type="ECO:0000313" key="1">
    <source>
        <dbReference type="EMBL" id="GLR70172.1"/>
    </source>
</evidence>
<sequence>MLQVMTHAKTAIFIGYVWPEPNTTAAGQNILSYMTTLVENNWHVHFWCAADKGVHAVDLEQHNVNVQQIKLNDDSFNQSLKTCMPSIVIFDRFLTEEQFAWRVAETCPDALRVLDCEDLHFLRHGREVLHKQSLKIRKKTLKATQPEQYQTSNDIFAEVSLSLLHTPQFHRELASIMRCDLVITLSSFERQVLQDKYGVAKDNTMHLPFIRPKPKGHSPTFEARQNIVTIGNLKHRPNVVAIEHLVERIMPPLRKHIPGIELHVYGDYAPPRILQLHNPKKGIFILGFVKDHIHVISHARLLVAPLHFGAGVKGKLLDAMTCMTPSVTTPIGAEGINIVHWPGAICTDDAMFVDKTIALYTDKSLWTEASEFTRSQDNVHFSISDNQRYLISRLTHALENRHLYRAKNFLQGIMMQQGMQASKYMSQWIVAKNKLKVLIEDEK</sequence>
<name>A0AA37WHT2_9ALTE</name>
<proteinExistence type="predicted"/>
<reference evidence="1" key="2">
    <citation type="submission" date="2023-01" db="EMBL/GenBank/DDBJ databases">
        <title>Draft genome sequence of Agaribacter marinus strain NBRC 110023.</title>
        <authorList>
            <person name="Sun Q."/>
            <person name="Mori K."/>
        </authorList>
    </citation>
    <scope>NUCLEOTIDE SEQUENCE</scope>
    <source>
        <strain evidence="1">NBRC 110023</strain>
    </source>
</reference>